<dbReference type="Gene3D" id="3.30.1330.80">
    <property type="entry name" value="Hypothetical protein, similar to alpha- acetolactate decarboxylase, domain 2"/>
    <property type="match status" value="1"/>
</dbReference>
<dbReference type="EMBL" id="AODQ01000012">
    <property type="protein sequence ID" value="EMR04087.1"/>
    <property type="molecule type" value="Genomic_DNA"/>
</dbReference>
<proteinExistence type="predicted"/>
<gene>
    <name evidence="2" type="ORF">ADICEAN_00831</name>
</gene>
<dbReference type="Pfam" id="PF03306">
    <property type="entry name" value="AAL_decarboxy"/>
    <property type="match status" value="1"/>
</dbReference>
<protein>
    <submittedName>
        <fullName evidence="2">Uncharacterized protein</fullName>
    </submittedName>
</protein>
<keyword evidence="3" id="KW-1185">Reference proteome</keyword>
<organism evidence="2 3">
    <name type="scientific">Cesiribacter andamanensis AMV16</name>
    <dbReference type="NCBI Taxonomy" id="1279009"/>
    <lineage>
        <taxon>Bacteria</taxon>
        <taxon>Pseudomonadati</taxon>
        <taxon>Bacteroidota</taxon>
        <taxon>Cytophagia</taxon>
        <taxon>Cytophagales</taxon>
        <taxon>Cesiribacteraceae</taxon>
        <taxon>Cesiribacter</taxon>
    </lineage>
</organism>
<dbReference type="STRING" id="1279009.ADICEAN_00831"/>
<dbReference type="InterPro" id="IPR005128">
    <property type="entry name" value="Acetolactate_a_deCO2ase"/>
</dbReference>
<accession>M7N9Z2</accession>
<sequence>MKLRLLFLRALSCLVVGCGSPDPNTPAQTSTTVRVEFRGALRKMMHKGDLSSRIHLQELAGKKNLYALGAVAGLKGEILILNGQPFVSRIEDNKLHLSQDFSDSASLLVWAQVENWQQIPIPDSVRHYAQLEHFIAAAAKAQGIDLNSPFPFMLEGPPASARWHVINWPEGEQEHSHAKHKASGLQGVVEKQSLEFLGFYSNQHHGVFTHHSTNIHLHVKTSDNTVAAHLDELEAAPGMLLKLPR</sequence>
<dbReference type="GO" id="GO:0045151">
    <property type="term" value="P:acetoin biosynthetic process"/>
    <property type="evidence" value="ECO:0007669"/>
    <property type="project" value="InterPro"/>
</dbReference>
<dbReference type="GO" id="GO:0047605">
    <property type="term" value="F:acetolactate decarboxylase activity"/>
    <property type="evidence" value="ECO:0007669"/>
    <property type="project" value="InterPro"/>
</dbReference>
<evidence type="ECO:0000313" key="3">
    <source>
        <dbReference type="Proteomes" id="UP000011910"/>
    </source>
</evidence>
<evidence type="ECO:0000313" key="2">
    <source>
        <dbReference type="EMBL" id="EMR04087.1"/>
    </source>
</evidence>
<feature type="signal peptide" evidence="1">
    <location>
        <begin position="1"/>
        <end position="17"/>
    </location>
</feature>
<dbReference type="AlphaFoldDB" id="M7N9Z2"/>
<keyword evidence="1" id="KW-0732">Signal</keyword>
<dbReference type="Proteomes" id="UP000011910">
    <property type="component" value="Unassembled WGS sequence"/>
</dbReference>
<dbReference type="eggNOG" id="COG3527">
    <property type="taxonomic scope" value="Bacteria"/>
</dbReference>
<comment type="caution">
    <text evidence="2">The sequence shown here is derived from an EMBL/GenBank/DDBJ whole genome shotgun (WGS) entry which is preliminary data.</text>
</comment>
<feature type="chain" id="PRO_5004082180" evidence="1">
    <location>
        <begin position="18"/>
        <end position="245"/>
    </location>
</feature>
<dbReference type="SUPFAM" id="SSF117856">
    <property type="entry name" value="AF0104/ALDC/Ptd012-like"/>
    <property type="match status" value="1"/>
</dbReference>
<name>M7N9Z2_9BACT</name>
<evidence type="ECO:0000256" key="1">
    <source>
        <dbReference type="SAM" id="SignalP"/>
    </source>
</evidence>
<reference evidence="2 3" key="1">
    <citation type="journal article" date="2013" name="Genome Announc.">
        <title>Draft Genome Sequence of Cesiribacter andamanensis Strain AMV16T, Isolated from a Soil Sample from a Mud Volcano in the Andaman Islands, India.</title>
        <authorList>
            <person name="Shivaji S."/>
            <person name="Ara S."/>
            <person name="Begum Z."/>
            <person name="Srinivas T.N."/>
            <person name="Singh A."/>
            <person name="Kumar Pinnaka A."/>
        </authorList>
    </citation>
    <scope>NUCLEOTIDE SEQUENCE [LARGE SCALE GENOMIC DNA]</scope>
    <source>
        <strain evidence="2 3">AMV16</strain>
    </source>
</reference>